<dbReference type="EMBL" id="VDGH01000008">
    <property type="protein sequence ID" value="TQR11850.1"/>
    <property type="molecule type" value="Genomic_DNA"/>
</dbReference>
<feature type="transmembrane region" description="Helical" evidence="8">
    <location>
        <begin position="161"/>
        <end position="181"/>
    </location>
</feature>
<feature type="transmembrane region" description="Helical" evidence="8">
    <location>
        <begin position="196"/>
        <end position="216"/>
    </location>
</feature>
<sequence length="456" mass="50870">MEVMEKEQKSFWLVHMLVLFNLLLAFVAFIKDIVLASYFGTSGIADAINLAFFLPDTLGNNLVGAAIGVACIPILTRLTLSKDPMLYRQTVQKTVAVILTGTLLLMFFSLFLFQPIFHHFPIGNDTYSSTVFSYFLIMSPIICCAPLWLMGSSILQASRKFVFPAITPIIFNLVLLIALLWCKWQDIPQIIGGEVFAYASILGTLLSATMTWIYILKKQKWSWSLKIFQITTAFQEVKKILLIFSAYGLILFFTQAGLLAERFFASTLETGTIAALTYAYRLSQFPLWVFIAAITTFILPTISLHLGKNDLVSLKRDLVRSLLLVIASSGFISFIFVFFSEQIVSILFLRGSFTVSSVQLTSEILKGYGLSIIGQSLYVFCTRYYVAQRSMKVPLLIGLIGSCINIGLLFIFVPWIGASGIGYAIAVSSSLSGGVLFFYFINNLLRMVKKGEITIE</sequence>
<keyword evidence="5" id="KW-0573">Peptidoglycan synthesis</keyword>
<dbReference type="InterPro" id="IPR004268">
    <property type="entry name" value="MurJ"/>
</dbReference>
<keyword evidence="3 8" id="KW-0812">Transmembrane</keyword>
<feature type="transmembrane region" description="Helical" evidence="8">
    <location>
        <begin position="368"/>
        <end position="386"/>
    </location>
</feature>
<dbReference type="PANTHER" id="PTHR47019:SF1">
    <property type="entry name" value="LIPID II FLIPPASE MURJ"/>
    <property type="match status" value="1"/>
</dbReference>
<name>A0A544T314_9BACI</name>
<evidence type="ECO:0000313" key="9">
    <source>
        <dbReference type="EMBL" id="TQR11850.1"/>
    </source>
</evidence>
<dbReference type="GO" id="GO:0034204">
    <property type="term" value="P:lipid translocation"/>
    <property type="evidence" value="ECO:0007669"/>
    <property type="project" value="TreeGrafter"/>
</dbReference>
<keyword evidence="4" id="KW-0133">Cell shape</keyword>
<evidence type="ECO:0000256" key="8">
    <source>
        <dbReference type="SAM" id="Phobius"/>
    </source>
</evidence>
<feature type="transmembrane region" description="Helical" evidence="8">
    <location>
        <begin position="393"/>
        <end position="415"/>
    </location>
</feature>
<dbReference type="GO" id="GO:0005886">
    <property type="term" value="C:plasma membrane"/>
    <property type="evidence" value="ECO:0007669"/>
    <property type="project" value="UniProtKB-SubCell"/>
</dbReference>
<reference evidence="9 10" key="1">
    <citation type="submission" date="2019-05" db="EMBL/GenBank/DDBJ databases">
        <title>Psychrobacillus vulpis sp. nov., a new species isolated from feces of a red fox that inhabits in The Tablas de Daimiel Natural Park, Albacete, Spain.</title>
        <authorList>
            <person name="Rodriguez M."/>
            <person name="Reina J.C."/>
            <person name="Bejar V."/>
            <person name="Llamas I."/>
        </authorList>
    </citation>
    <scope>NUCLEOTIDE SEQUENCE [LARGE SCALE GENOMIC DNA]</scope>
    <source>
        <strain evidence="9 10">NEAU-3TGS17</strain>
    </source>
</reference>
<feature type="transmembrane region" description="Helical" evidence="8">
    <location>
        <begin position="50"/>
        <end position="75"/>
    </location>
</feature>
<evidence type="ECO:0000256" key="1">
    <source>
        <dbReference type="ARBA" id="ARBA00004651"/>
    </source>
</evidence>
<dbReference type="Pfam" id="PF03023">
    <property type="entry name" value="MurJ"/>
    <property type="match status" value="1"/>
</dbReference>
<keyword evidence="6 8" id="KW-1133">Transmembrane helix</keyword>
<feature type="transmembrane region" description="Helical" evidence="8">
    <location>
        <begin position="240"/>
        <end position="265"/>
    </location>
</feature>
<evidence type="ECO:0000256" key="4">
    <source>
        <dbReference type="ARBA" id="ARBA00022960"/>
    </source>
</evidence>
<dbReference type="OrthoDB" id="9804143at2"/>
<evidence type="ECO:0000256" key="3">
    <source>
        <dbReference type="ARBA" id="ARBA00022692"/>
    </source>
</evidence>
<evidence type="ECO:0008006" key="11">
    <source>
        <dbReference type="Google" id="ProtNLM"/>
    </source>
</evidence>
<dbReference type="AlphaFoldDB" id="A0A544T314"/>
<feature type="transmembrane region" description="Helical" evidence="8">
    <location>
        <begin position="95"/>
        <end position="117"/>
    </location>
</feature>
<dbReference type="PANTHER" id="PTHR47019">
    <property type="entry name" value="LIPID II FLIPPASE MURJ"/>
    <property type="match status" value="1"/>
</dbReference>
<dbReference type="GO" id="GO:0015648">
    <property type="term" value="F:lipid-linked peptidoglycan transporter activity"/>
    <property type="evidence" value="ECO:0007669"/>
    <property type="project" value="TreeGrafter"/>
</dbReference>
<evidence type="ECO:0000313" key="10">
    <source>
        <dbReference type="Proteomes" id="UP000317316"/>
    </source>
</evidence>
<proteinExistence type="predicted"/>
<feature type="transmembrane region" description="Helical" evidence="8">
    <location>
        <begin position="129"/>
        <end position="149"/>
    </location>
</feature>
<comment type="subcellular location">
    <subcellularLocation>
        <location evidence="1">Cell membrane</location>
        <topology evidence="1">Multi-pass membrane protein</topology>
    </subcellularLocation>
</comment>
<evidence type="ECO:0000256" key="5">
    <source>
        <dbReference type="ARBA" id="ARBA00022984"/>
    </source>
</evidence>
<keyword evidence="2" id="KW-1003">Cell membrane</keyword>
<dbReference type="PRINTS" id="PR01806">
    <property type="entry name" value="VIRFACTRMVIN"/>
</dbReference>
<evidence type="ECO:0000256" key="6">
    <source>
        <dbReference type="ARBA" id="ARBA00022989"/>
    </source>
</evidence>
<evidence type="ECO:0000256" key="7">
    <source>
        <dbReference type="ARBA" id="ARBA00023136"/>
    </source>
</evidence>
<dbReference type="GO" id="GO:0009252">
    <property type="term" value="P:peptidoglycan biosynthetic process"/>
    <property type="evidence" value="ECO:0007669"/>
    <property type="project" value="UniProtKB-KW"/>
</dbReference>
<accession>A0A544T314</accession>
<gene>
    <name evidence="9" type="ORF">FG382_14660</name>
</gene>
<feature type="transmembrane region" description="Helical" evidence="8">
    <location>
        <begin position="285"/>
        <end position="306"/>
    </location>
</feature>
<evidence type="ECO:0000256" key="2">
    <source>
        <dbReference type="ARBA" id="ARBA00022475"/>
    </source>
</evidence>
<feature type="transmembrane region" description="Helical" evidence="8">
    <location>
        <begin position="318"/>
        <end position="348"/>
    </location>
</feature>
<feature type="transmembrane region" description="Helical" evidence="8">
    <location>
        <begin position="12"/>
        <end position="30"/>
    </location>
</feature>
<feature type="transmembrane region" description="Helical" evidence="8">
    <location>
        <begin position="421"/>
        <end position="441"/>
    </location>
</feature>
<keyword evidence="7 8" id="KW-0472">Membrane</keyword>
<comment type="caution">
    <text evidence="9">The sequence shown here is derived from an EMBL/GenBank/DDBJ whole genome shotgun (WGS) entry which is preliminary data.</text>
</comment>
<dbReference type="InterPro" id="IPR051050">
    <property type="entry name" value="Lipid_II_flippase_MurJ/MviN"/>
</dbReference>
<protein>
    <recommendedName>
        <fullName evidence="11">Murein biosynthesis integral membrane protein MurJ</fullName>
    </recommendedName>
</protein>
<keyword evidence="10" id="KW-1185">Reference proteome</keyword>
<organism evidence="9 10">
    <name type="scientific">Psychrobacillus lasiicapitis</name>
    <dbReference type="NCBI Taxonomy" id="1636719"/>
    <lineage>
        <taxon>Bacteria</taxon>
        <taxon>Bacillati</taxon>
        <taxon>Bacillota</taxon>
        <taxon>Bacilli</taxon>
        <taxon>Bacillales</taxon>
        <taxon>Bacillaceae</taxon>
        <taxon>Psychrobacillus</taxon>
    </lineage>
</organism>
<dbReference type="Proteomes" id="UP000317316">
    <property type="component" value="Unassembled WGS sequence"/>
</dbReference>
<dbReference type="GO" id="GO:0008360">
    <property type="term" value="P:regulation of cell shape"/>
    <property type="evidence" value="ECO:0007669"/>
    <property type="project" value="UniProtKB-KW"/>
</dbReference>